<sequence length="835" mass="91997">MHDYFMLEMEENINGVPPFNDWEGLVVEEFETKPIIETHEFDAAQFERINIIDGVSMNGLMNHVFSDNDQPNVAAMEIESKKSSSSSSSPPDDHHHHRHEVDEYKKRSIAERRAAKFGFDASRINVAKFKAHVSPPTSPPVRSPYLTIPPGLSPAALLDSPVMLPNYQAQPSPTTGTLHFPQSNHDSFLSVLNSTSPAVDSNDKDSVNHTSALFTATMPSKPSAENKITTASKSPMESAKEDDSLKNSAAETSPEAKICGKMSTQKASHNNVQKNSTNTIKVQLPPLRDIKAETGVSQGSMPEEHKGAYSTAAAAAELSRNAEDGYSWRKYGQKHVKGSEYPRSYYKCNNSSCPVKKKVERSHDGEITEIIYKGAHNHPKPHPRINLAGAPSTSCEMMDTSDLGNEPSNSIKLESGTGWKYSNNQLIRGRDVSRVGSSDWRPPDGLERTSSTSVLTEMLDPLMGAVQGNKSASLLGSAVDTTELTSSRIASLDYGEDEDGTTQGSTSQGDEADADESEPKRRKKEAYSTETYLPSRSNREPRVIVQIESEIDVLDDGYRWRKYGQKVVKGNPNPRSYYKCTSAGCPVRKHVERASDDIKSVLTTYEGKHNHEVPTTKTGTGLPTGTFNSPPDQAASNQNTALSVSRNPNAPNREMKVQDLPPLHYEMKPALGGDFLRPNLLGDLVSDMQIRPSSIYPLKFPPTPPLPSNMPYGSYMMNSNGVESCQKFPPVMLDFPMSIPMNVPRPSPNMALNNNFHPYNNHNHAVQNSTLLQSSSIEDQHIKESAGDPRFRRPKEEKRDYCSVSETCLQTNPDTNSNITSSTGFCRAMGNFPSQ</sequence>
<reference evidence="12" key="1">
    <citation type="submission" date="2023-03" db="EMBL/GenBank/DDBJ databases">
        <authorList>
            <person name="Julca I."/>
        </authorList>
    </citation>
    <scope>NUCLEOTIDE SEQUENCE</scope>
</reference>
<dbReference type="PANTHER" id="PTHR31221:SF126">
    <property type="entry name" value="WRKY DOMAIN-CONTAINING PROTEIN"/>
    <property type="match status" value="1"/>
</dbReference>
<feature type="region of interest" description="Disordered" evidence="10">
    <location>
        <begin position="606"/>
        <end position="655"/>
    </location>
</feature>
<dbReference type="PANTHER" id="PTHR31221">
    <property type="entry name" value="WRKY TRANSCRIPTION FACTOR PROTEIN 1-RELATED"/>
    <property type="match status" value="1"/>
</dbReference>
<evidence type="ECO:0000256" key="2">
    <source>
        <dbReference type="ARBA" id="ARBA00022723"/>
    </source>
</evidence>
<dbReference type="Gene3D" id="2.20.25.80">
    <property type="entry name" value="WRKY domain"/>
    <property type="match status" value="2"/>
</dbReference>
<evidence type="ECO:0000256" key="7">
    <source>
        <dbReference type="ARBA" id="ARBA00023163"/>
    </source>
</evidence>
<dbReference type="FunFam" id="2.20.25.80:FF:000003">
    <property type="entry name" value="WRKY transcription factor 57"/>
    <property type="match status" value="1"/>
</dbReference>
<keyword evidence="13" id="KW-1185">Reference proteome</keyword>
<dbReference type="GO" id="GO:0046872">
    <property type="term" value="F:metal ion binding"/>
    <property type="evidence" value="ECO:0007669"/>
    <property type="project" value="UniProtKB-KW"/>
</dbReference>
<dbReference type="SMART" id="SM00774">
    <property type="entry name" value="WRKY"/>
    <property type="match status" value="2"/>
</dbReference>
<evidence type="ECO:0000256" key="3">
    <source>
        <dbReference type="ARBA" id="ARBA00022737"/>
    </source>
</evidence>
<dbReference type="FunFam" id="2.20.25.80:FF:000006">
    <property type="entry name" value="WRKY transcription factor"/>
    <property type="match status" value="1"/>
</dbReference>
<feature type="compositionally biased region" description="Polar residues" evidence="10">
    <location>
        <begin position="226"/>
        <end position="235"/>
    </location>
</feature>
<dbReference type="InterPro" id="IPR003657">
    <property type="entry name" value="WRKY_dom"/>
</dbReference>
<evidence type="ECO:0000313" key="12">
    <source>
        <dbReference type="EMBL" id="CAI9090893.1"/>
    </source>
</evidence>
<dbReference type="GO" id="GO:0043565">
    <property type="term" value="F:sequence-specific DNA binding"/>
    <property type="evidence" value="ECO:0007669"/>
    <property type="project" value="InterPro"/>
</dbReference>
<keyword evidence="6" id="KW-0238">DNA-binding</keyword>
<keyword evidence="5" id="KW-0805">Transcription regulation</keyword>
<protein>
    <submittedName>
        <fullName evidence="12">OLC1v1025774C2</fullName>
    </submittedName>
</protein>
<accession>A0AAV1C7A7</accession>
<proteinExistence type="inferred from homology"/>
<name>A0AAV1C7A7_OLDCO</name>
<evidence type="ECO:0000256" key="1">
    <source>
        <dbReference type="ARBA" id="ARBA00004123"/>
    </source>
</evidence>
<keyword evidence="2" id="KW-0479">Metal-binding</keyword>
<feature type="compositionally biased region" description="Low complexity" evidence="10">
    <location>
        <begin position="615"/>
        <end position="626"/>
    </location>
</feature>
<feature type="domain" description="WRKY" evidence="11">
    <location>
        <begin position="323"/>
        <end position="381"/>
    </location>
</feature>
<evidence type="ECO:0000256" key="8">
    <source>
        <dbReference type="ARBA" id="ARBA00023242"/>
    </source>
</evidence>
<keyword evidence="7" id="KW-0804">Transcription</keyword>
<dbReference type="Pfam" id="PF03106">
    <property type="entry name" value="WRKY"/>
    <property type="match status" value="2"/>
</dbReference>
<feature type="region of interest" description="Disordered" evidence="10">
    <location>
        <begin position="77"/>
        <end position="107"/>
    </location>
</feature>
<feature type="compositionally biased region" description="Basic and acidic residues" evidence="10">
    <location>
        <begin position="778"/>
        <end position="798"/>
    </location>
</feature>
<evidence type="ECO:0000256" key="4">
    <source>
        <dbReference type="ARBA" id="ARBA00022833"/>
    </source>
</evidence>
<gene>
    <name evidence="12" type="ORF">OLC1_LOCUS2948</name>
</gene>
<feature type="compositionally biased region" description="Basic and acidic residues" evidence="10">
    <location>
        <begin position="91"/>
        <end position="107"/>
    </location>
</feature>
<dbReference type="GO" id="GO:0003700">
    <property type="term" value="F:DNA-binding transcription factor activity"/>
    <property type="evidence" value="ECO:0007669"/>
    <property type="project" value="InterPro"/>
</dbReference>
<dbReference type="Proteomes" id="UP001161247">
    <property type="component" value="Chromosome 1"/>
</dbReference>
<dbReference type="InterPro" id="IPR036576">
    <property type="entry name" value="WRKY_dom_sf"/>
</dbReference>
<evidence type="ECO:0000256" key="9">
    <source>
        <dbReference type="ARBA" id="ARBA00061157"/>
    </source>
</evidence>
<dbReference type="InterPro" id="IPR044810">
    <property type="entry name" value="WRKY_plant"/>
</dbReference>
<dbReference type="AlphaFoldDB" id="A0AAV1C7A7"/>
<dbReference type="GO" id="GO:0005634">
    <property type="term" value="C:nucleus"/>
    <property type="evidence" value="ECO:0007669"/>
    <property type="project" value="UniProtKB-SubCell"/>
</dbReference>
<keyword evidence="8" id="KW-0539">Nucleus</keyword>
<comment type="subcellular location">
    <subcellularLocation>
        <location evidence="1">Nucleus</location>
    </subcellularLocation>
</comment>
<evidence type="ECO:0000313" key="13">
    <source>
        <dbReference type="Proteomes" id="UP001161247"/>
    </source>
</evidence>
<evidence type="ECO:0000256" key="5">
    <source>
        <dbReference type="ARBA" id="ARBA00023015"/>
    </source>
</evidence>
<dbReference type="EMBL" id="OX459118">
    <property type="protein sequence ID" value="CAI9090893.1"/>
    <property type="molecule type" value="Genomic_DNA"/>
</dbReference>
<evidence type="ECO:0000256" key="6">
    <source>
        <dbReference type="ARBA" id="ARBA00023125"/>
    </source>
</evidence>
<feature type="region of interest" description="Disordered" evidence="10">
    <location>
        <begin position="775"/>
        <end position="798"/>
    </location>
</feature>
<organism evidence="12 13">
    <name type="scientific">Oldenlandia corymbosa var. corymbosa</name>
    <dbReference type="NCBI Taxonomy" id="529605"/>
    <lineage>
        <taxon>Eukaryota</taxon>
        <taxon>Viridiplantae</taxon>
        <taxon>Streptophyta</taxon>
        <taxon>Embryophyta</taxon>
        <taxon>Tracheophyta</taxon>
        <taxon>Spermatophyta</taxon>
        <taxon>Magnoliopsida</taxon>
        <taxon>eudicotyledons</taxon>
        <taxon>Gunneridae</taxon>
        <taxon>Pentapetalae</taxon>
        <taxon>asterids</taxon>
        <taxon>lamiids</taxon>
        <taxon>Gentianales</taxon>
        <taxon>Rubiaceae</taxon>
        <taxon>Rubioideae</taxon>
        <taxon>Spermacoceae</taxon>
        <taxon>Hedyotis-Oldenlandia complex</taxon>
        <taxon>Oldenlandia</taxon>
    </lineage>
</organism>
<evidence type="ECO:0000259" key="11">
    <source>
        <dbReference type="PROSITE" id="PS50811"/>
    </source>
</evidence>
<feature type="region of interest" description="Disordered" evidence="10">
    <location>
        <begin position="214"/>
        <end position="255"/>
    </location>
</feature>
<keyword evidence="3" id="KW-0677">Repeat</keyword>
<feature type="region of interest" description="Disordered" evidence="10">
    <location>
        <begin position="488"/>
        <end position="536"/>
    </location>
</feature>
<dbReference type="SUPFAM" id="SSF118290">
    <property type="entry name" value="WRKY DNA-binding domain"/>
    <property type="match status" value="2"/>
</dbReference>
<feature type="compositionally biased region" description="Polar residues" evidence="10">
    <location>
        <begin position="627"/>
        <end position="650"/>
    </location>
</feature>
<comment type="similarity">
    <text evidence="9">Belongs to the WRKY group I family.</text>
</comment>
<evidence type="ECO:0000256" key="10">
    <source>
        <dbReference type="SAM" id="MobiDB-lite"/>
    </source>
</evidence>
<dbReference type="PROSITE" id="PS50811">
    <property type="entry name" value="WRKY"/>
    <property type="match status" value="2"/>
</dbReference>
<feature type="domain" description="WRKY" evidence="11">
    <location>
        <begin position="549"/>
        <end position="614"/>
    </location>
</feature>
<keyword evidence="4" id="KW-0862">Zinc</keyword>